<feature type="domain" description="Right handed beta helix" evidence="2">
    <location>
        <begin position="407"/>
        <end position="551"/>
    </location>
</feature>
<dbReference type="PANTHER" id="PTHR36453:SF1">
    <property type="entry name" value="RIGHT HANDED BETA HELIX DOMAIN-CONTAINING PROTEIN"/>
    <property type="match status" value="1"/>
</dbReference>
<comment type="caution">
    <text evidence="3">The sequence shown here is derived from an EMBL/GenBank/DDBJ whole genome shotgun (WGS) entry which is preliminary data.</text>
</comment>
<gene>
    <name evidence="3" type="ORF">ACFFGH_20180</name>
</gene>
<evidence type="ECO:0000313" key="3">
    <source>
        <dbReference type="EMBL" id="MFC0680159.1"/>
    </source>
</evidence>
<dbReference type="Pfam" id="PF13229">
    <property type="entry name" value="Beta_helix"/>
    <property type="match status" value="1"/>
</dbReference>
<dbReference type="SUPFAM" id="SSF51126">
    <property type="entry name" value="Pectin lyase-like"/>
    <property type="match status" value="1"/>
</dbReference>
<dbReference type="EMBL" id="JBHLTG010000005">
    <property type="protein sequence ID" value="MFC0680159.1"/>
    <property type="molecule type" value="Genomic_DNA"/>
</dbReference>
<evidence type="ECO:0000256" key="1">
    <source>
        <dbReference type="SAM" id="MobiDB-lite"/>
    </source>
</evidence>
<dbReference type="PANTHER" id="PTHR36453">
    <property type="entry name" value="SECRETED PROTEIN-RELATED"/>
    <property type="match status" value="1"/>
</dbReference>
<sequence>MPTDRLEVYLGPHGSHHGIGSAGYPVRELAQAMRLVRRRREPGQQAVIWVMPGDHRIRETLELGPDDSHTTIAATGDGVVFDGSAELSGWAETEVRGRRVWAAPAPDRRFVSLYVNGKRRSRPRFPRGRELRIEEQVGLDVRGDFDGTLFDAADRFRYAEGDLPPLADPTEVEVVVPHFWVQERMPIASIDDTRREVVSSRHSIFALRDDATRQFARYWLDNVGEAFGEEPGEWYLDRTGAVSGRPEPTLLYAPLPTETLEATTIRVPAIEQFLRVVGDPSAGRPVRDVRIEGIVFRCAGFAEMPAARAPFGVREDDLLATDVDFAAAVQGATEASGAILLEGARDCVLVGGGIERVDGYAIQLAAGSRGNLVSGMLLRDLGAGAVRAGGSADPGSPSFCRANEVSDNVMVTGGRVYPNAVAVLFQHGADNVIAHNDISDFFYSGISVGWVWDYVPSPSSGNLIVGNHLHRLGQGRLNDTGAIYLLGIAPGTIVRGNHIHDVRCRNYGGWGIYLDQGSSHVIVEDNVVYDCSHQAFHVNYGRENVVRNNIFAFGGESQVAVTKPEAHRAFSFQRNIVVGNGTPAFAGRQDHRDIRNLVVDSELNLFWDPRPVPGALFAANGGYAEGMRWELREAMDEVWRDAGRDLRSLVADPGFTDLDGRDFRVLPGGPADQLGIDVPDVSGAGQRPSDQRTHPLRRPTLPDIAIA</sequence>
<dbReference type="RefSeq" id="WP_386671653.1">
    <property type="nucleotide sequence ID" value="NZ_JBHLTG010000005.1"/>
</dbReference>
<dbReference type="Gene3D" id="2.160.20.10">
    <property type="entry name" value="Single-stranded right-handed beta-helix, Pectin lyase-like"/>
    <property type="match status" value="1"/>
</dbReference>
<reference evidence="3 4" key="1">
    <citation type="submission" date="2024-09" db="EMBL/GenBank/DDBJ databases">
        <authorList>
            <person name="Sun Q."/>
            <person name="Mori K."/>
        </authorList>
    </citation>
    <scope>NUCLEOTIDE SEQUENCE [LARGE SCALE GENOMIC DNA]</scope>
    <source>
        <strain evidence="3 4">KCTC 23076</strain>
    </source>
</reference>
<feature type="region of interest" description="Disordered" evidence="1">
    <location>
        <begin position="674"/>
        <end position="707"/>
    </location>
</feature>
<organism evidence="3 4">
    <name type="scientific">Lysobacter korlensis</name>
    <dbReference type="NCBI Taxonomy" id="553636"/>
    <lineage>
        <taxon>Bacteria</taxon>
        <taxon>Pseudomonadati</taxon>
        <taxon>Pseudomonadota</taxon>
        <taxon>Gammaproteobacteria</taxon>
        <taxon>Lysobacterales</taxon>
        <taxon>Lysobacteraceae</taxon>
        <taxon>Lysobacter</taxon>
    </lineage>
</organism>
<accession>A0ABV6RT50</accession>
<dbReference type="Proteomes" id="UP001589896">
    <property type="component" value="Unassembled WGS sequence"/>
</dbReference>
<keyword evidence="4" id="KW-1185">Reference proteome</keyword>
<evidence type="ECO:0000313" key="4">
    <source>
        <dbReference type="Proteomes" id="UP001589896"/>
    </source>
</evidence>
<dbReference type="InterPro" id="IPR006626">
    <property type="entry name" value="PbH1"/>
</dbReference>
<protein>
    <submittedName>
        <fullName evidence="3">Right-handed parallel beta-helix repeat-containing protein</fullName>
    </submittedName>
</protein>
<evidence type="ECO:0000259" key="2">
    <source>
        <dbReference type="Pfam" id="PF13229"/>
    </source>
</evidence>
<name>A0ABV6RT50_9GAMM</name>
<dbReference type="InterPro" id="IPR011050">
    <property type="entry name" value="Pectin_lyase_fold/virulence"/>
</dbReference>
<proteinExistence type="predicted"/>
<dbReference type="InterPro" id="IPR012334">
    <property type="entry name" value="Pectin_lyas_fold"/>
</dbReference>
<dbReference type="InterPro" id="IPR039448">
    <property type="entry name" value="Beta_helix"/>
</dbReference>
<dbReference type="SMART" id="SM00710">
    <property type="entry name" value="PbH1"/>
    <property type="match status" value="6"/>
</dbReference>